<evidence type="ECO:0000313" key="2">
    <source>
        <dbReference type="EMBL" id="OHS98115.1"/>
    </source>
</evidence>
<accession>A0A1J4JKL6</accession>
<evidence type="ECO:0000313" key="3">
    <source>
        <dbReference type="Proteomes" id="UP000179807"/>
    </source>
</evidence>
<proteinExistence type="predicted"/>
<dbReference type="EMBL" id="MLAK01001074">
    <property type="protein sequence ID" value="OHS98115.1"/>
    <property type="molecule type" value="Genomic_DNA"/>
</dbReference>
<protein>
    <submittedName>
        <fullName evidence="2">Amylase</fullName>
    </submittedName>
</protein>
<organism evidence="2 3">
    <name type="scientific">Tritrichomonas foetus</name>
    <dbReference type="NCBI Taxonomy" id="1144522"/>
    <lineage>
        <taxon>Eukaryota</taxon>
        <taxon>Metamonada</taxon>
        <taxon>Parabasalia</taxon>
        <taxon>Tritrichomonadida</taxon>
        <taxon>Tritrichomonadidae</taxon>
        <taxon>Tritrichomonas</taxon>
    </lineage>
</organism>
<sequence>MYQNSYNYMREIREAVEATSLARKKAGKEWGTLGYIVGEHWSGNDDIQARTYSGSGLRSAFDFPSRYLMVQTLAQEESGKGGYGASNMVSLFKTPSEKGYSHELGYIYPNMFITNHDVWRFGNLIRSKYGYGQDNNDYWKRHKLAIACLAAYTGPITLYYGDEIGDIVDCWPNNCGGSVGTDNMARTNGQIKDFNSNQQSLHDYTAKLMKIRNDHPACWRGNNNAYSSGDCVVDIKYDQTTSEKIVVIINTGTSGQDVTVNQGTMKDLISGSTSSGTVHIDGLTAGIYLVK</sequence>
<reference evidence="2" key="1">
    <citation type="submission" date="2016-10" db="EMBL/GenBank/DDBJ databases">
        <authorList>
            <person name="Benchimol M."/>
            <person name="Almeida L.G."/>
            <person name="Vasconcelos A.T."/>
            <person name="Perreira-Neves A."/>
            <person name="Rosa I.A."/>
            <person name="Tasca T."/>
            <person name="Bogo M.R."/>
            <person name="de Souza W."/>
        </authorList>
    </citation>
    <scope>NUCLEOTIDE SEQUENCE [LARGE SCALE GENOMIC DNA]</scope>
    <source>
        <strain evidence="2">K</strain>
    </source>
</reference>
<dbReference type="AlphaFoldDB" id="A0A1J4JKL6"/>
<dbReference type="GO" id="GO:0004556">
    <property type="term" value="F:alpha-amylase activity"/>
    <property type="evidence" value="ECO:0007669"/>
    <property type="project" value="TreeGrafter"/>
</dbReference>
<dbReference type="VEuPathDB" id="TrichDB:TRFO_35538"/>
<dbReference type="Proteomes" id="UP000179807">
    <property type="component" value="Unassembled WGS sequence"/>
</dbReference>
<dbReference type="Gene3D" id="3.20.20.80">
    <property type="entry name" value="Glycosidases"/>
    <property type="match status" value="1"/>
</dbReference>
<dbReference type="CDD" id="cd00551">
    <property type="entry name" value="AmyAc_family"/>
    <property type="match status" value="1"/>
</dbReference>
<dbReference type="PANTHER" id="PTHR10357">
    <property type="entry name" value="ALPHA-AMYLASE FAMILY MEMBER"/>
    <property type="match status" value="1"/>
</dbReference>
<comment type="caution">
    <text evidence="2">The sequence shown here is derived from an EMBL/GenBank/DDBJ whole genome shotgun (WGS) entry which is preliminary data.</text>
</comment>
<dbReference type="RefSeq" id="XP_068351252.1">
    <property type="nucleotide sequence ID" value="XM_068510316.1"/>
</dbReference>
<dbReference type="InterPro" id="IPR006047">
    <property type="entry name" value="GH13_cat_dom"/>
</dbReference>
<name>A0A1J4JKL6_9EUKA</name>
<dbReference type="PANTHER" id="PTHR10357:SF228">
    <property type="entry name" value="PUTATIVE-RELATED"/>
    <property type="match status" value="1"/>
</dbReference>
<feature type="domain" description="Glycosyl hydrolase family 13 catalytic" evidence="1">
    <location>
        <begin position="5"/>
        <end position="231"/>
    </location>
</feature>
<evidence type="ECO:0000259" key="1">
    <source>
        <dbReference type="Pfam" id="PF00128"/>
    </source>
</evidence>
<dbReference type="Pfam" id="PF00128">
    <property type="entry name" value="Alpha-amylase"/>
    <property type="match status" value="1"/>
</dbReference>
<gene>
    <name evidence="2" type="ORF">TRFO_35538</name>
</gene>
<dbReference type="InterPro" id="IPR017853">
    <property type="entry name" value="GH"/>
</dbReference>
<dbReference type="OrthoDB" id="1740265at2759"/>
<dbReference type="GeneID" id="94845020"/>
<dbReference type="SUPFAM" id="SSF51445">
    <property type="entry name" value="(Trans)glycosidases"/>
    <property type="match status" value="1"/>
</dbReference>
<dbReference type="GO" id="GO:0009313">
    <property type="term" value="P:oligosaccharide catabolic process"/>
    <property type="evidence" value="ECO:0007669"/>
    <property type="project" value="TreeGrafter"/>
</dbReference>
<keyword evidence="3" id="KW-1185">Reference proteome</keyword>